<keyword evidence="3" id="KW-0808">Transferase</keyword>
<dbReference type="GO" id="GO:0000166">
    <property type="term" value="F:nucleotide binding"/>
    <property type="evidence" value="ECO:0007669"/>
    <property type="project" value="UniProtKB-KW"/>
</dbReference>
<feature type="binding site" evidence="9">
    <location>
        <position position="456"/>
    </location>
    <ligand>
        <name>Mg(2+)</name>
        <dbReference type="ChEBI" id="CHEBI:18420"/>
        <label>2</label>
    </ligand>
</feature>
<name>A0A8S5L204_9VIRU</name>
<dbReference type="InterPro" id="IPR005093">
    <property type="entry name" value="RNArep_beta"/>
</dbReference>
<evidence type="ECO:0000256" key="2">
    <source>
        <dbReference type="ARBA" id="ARBA00022484"/>
    </source>
</evidence>
<dbReference type="InterPro" id="IPR007096">
    <property type="entry name" value="RNA-dir_Rpol_cat_phage"/>
</dbReference>
<dbReference type="RefSeq" id="YP_010771007.1">
    <property type="nucleotide sequence ID" value="NC_074459.1"/>
</dbReference>
<dbReference type="GO" id="GO:0003968">
    <property type="term" value="F:RNA-directed RNA polymerase activity"/>
    <property type="evidence" value="ECO:0007669"/>
    <property type="project" value="UniProtKB-KW"/>
</dbReference>
<feature type="binding site" evidence="9">
    <location>
        <position position="457"/>
    </location>
    <ligand>
        <name>Mg(2+)</name>
        <dbReference type="ChEBI" id="CHEBI:18420"/>
        <label>2</label>
    </ligand>
</feature>
<keyword evidence="5" id="KW-0547">Nucleotide-binding</keyword>
<feature type="binding site" evidence="9">
    <location>
        <position position="354"/>
    </location>
    <ligand>
        <name>Mg(2+)</name>
        <dbReference type="ChEBI" id="CHEBI:18420"/>
        <label>2</label>
    </ligand>
</feature>
<dbReference type="Proteomes" id="UP000681405">
    <property type="component" value="Segment"/>
</dbReference>
<evidence type="ECO:0000256" key="6">
    <source>
        <dbReference type="ARBA" id="ARBA00022953"/>
    </source>
</evidence>
<evidence type="ECO:0000313" key="12">
    <source>
        <dbReference type="Proteomes" id="UP000681405"/>
    </source>
</evidence>
<evidence type="ECO:0000256" key="8">
    <source>
        <dbReference type="ARBA" id="ARBA00048744"/>
    </source>
</evidence>
<evidence type="ECO:0000256" key="7">
    <source>
        <dbReference type="ARBA" id="ARBA00030248"/>
    </source>
</evidence>
<proteinExistence type="predicted"/>
<feature type="domain" description="RdRp catalytic" evidence="10">
    <location>
        <begin position="339"/>
        <end position="488"/>
    </location>
</feature>
<dbReference type="PROSITE" id="PS50522">
    <property type="entry name" value="RDRP_PHAGE"/>
    <property type="match status" value="1"/>
</dbReference>
<comment type="catalytic activity">
    <reaction evidence="8">
        <text>RNA(n) + a ribonucleoside 5'-triphosphate = RNA(n+1) + diphosphate</text>
        <dbReference type="Rhea" id="RHEA:21248"/>
        <dbReference type="Rhea" id="RHEA-COMP:14527"/>
        <dbReference type="Rhea" id="RHEA-COMP:17342"/>
        <dbReference type="ChEBI" id="CHEBI:33019"/>
        <dbReference type="ChEBI" id="CHEBI:61557"/>
        <dbReference type="ChEBI" id="CHEBI:140395"/>
        <dbReference type="EC" id="2.7.7.48"/>
    </reaction>
</comment>
<evidence type="ECO:0000256" key="4">
    <source>
        <dbReference type="ARBA" id="ARBA00022695"/>
    </source>
</evidence>
<dbReference type="EC" id="2.7.7.48" evidence="1"/>
<evidence type="ECO:0000256" key="1">
    <source>
        <dbReference type="ARBA" id="ARBA00012494"/>
    </source>
</evidence>
<comment type="cofactor">
    <cofactor evidence="9">
        <name>Mg(2+)</name>
        <dbReference type="ChEBI" id="CHEBI:18420"/>
    </cofactor>
    <text evidence="9">Binds 2 Mg(2+) per subunit.</text>
</comment>
<dbReference type="GeneID" id="80400610"/>
<accession>A0A8S5L204</accession>
<keyword evidence="12" id="KW-1185">Reference proteome</keyword>
<reference evidence="11" key="1">
    <citation type="submission" date="2020-09" db="EMBL/GenBank/DDBJ databases">
        <title>Leviviricetes taxonomy.</title>
        <authorList>
            <person name="Stockdale S.R."/>
            <person name="Callanan J."/>
            <person name="Adriaenssens E.M."/>
            <person name="Kuhn J.H."/>
            <person name="Rumnieks J."/>
            <person name="Shkoporov A."/>
            <person name="Draper L.A."/>
            <person name="Ross P."/>
            <person name="Hill C."/>
        </authorList>
    </citation>
    <scope>NUCLEOTIDE SEQUENCE</scope>
</reference>
<evidence type="ECO:0000313" key="11">
    <source>
        <dbReference type="EMBL" id="DAD51146.1"/>
    </source>
</evidence>
<keyword evidence="9" id="KW-0479">Metal-binding</keyword>
<dbReference type="GO" id="GO:0046872">
    <property type="term" value="F:metal ion binding"/>
    <property type="evidence" value="ECO:0007669"/>
    <property type="project" value="UniProtKB-KW"/>
</dbReference>
<sequence length="645" mass="72899">MSKCHVRELSNVYDALFQDAKQAFPTLGAEFEKDLTRLKGLVERRGIRVYLEDLPAVGKHLDRCLAGGQYNLSGLPLTKRFSGRVVIPKFLRGLYLLVFHETGLLREDCSKEAIFFLRQLLYVAKKAVYPCSSEKIVDEVHSFYATDSQLPEPESFWMASSPSDLAAPAPYRGFGSSQLLRERIDTYDTHTRIELSIFLSNLDKVSRLLTTTLGVYDPAEWRFRHGPGAIAETTGPSNKYYWTNWSEVLESGFPIADYGFHNHCSWADRCENGESIGSKEPSSRLIAVPKTFSGPRLIAAEPSEHQWCQQNCWDYFCSRTRGSWIGDFVAFRDQSLNQALCSEASETGSMATVDLSAASDRVTCHVVGQLFWRNPELLRALRSTRTRSLQQDLAPQVPGTIALRKFSTMGSANTFPVESLVFLAISLAAVATKRGFEDIRRSTVESLIGEVAVFGDDLVIPSDSRELVVRALEVLYFKVNDQKSFWTGKFRESCGVDSFDGCLVTPIYWRQPYDGGPESLSSVVECRNNFYKKFLLNTAAYLESTIPRDIPEVSMNSGVFGVKTRFRPRCDGFPRRYNEHLQRFEVRVGSLVTSQRRTPTEDDTALLQYFTEAPSPDNIWTHGVPQRPSLKIKRRWVSQELITAQ</sequence>
<protein>
    <recommendedName>
        <fullName evidence="1">RNA-directed RNA polymerase</fullName>
        <ecNumber evidence="1">2.7.7.48</ecNumber>
    </recommendedName>
    <alternativeName>
        <fullName evidence="7">RNA replicase beta chain</fullName>
    </alternativeName>
</protein>
<evidence type="ECO:0000256" key="3">
    <source>
        <dbReference type="ARBA" id="ARBA00022679"/>
    </source>
</evidence>
<gene>
    <name evidence="11" type="primary">SRR7976310_15_3</name>
</gene>
<evidence type="ECO:0000256" key="5">
    <source>
        <dbReference type="ARBA" id="ARBA00022741"/>
    </source>
</evidence>
<organism evidence="11 12">
    <name type="scientific">ssRNA phage SRR7976310_15</name>
    <dbReference type="NCBI Taxonomy" id="2786677"/>
    <lineage>
        <taxon>Viruses</taxon>
        <taxon>Riboviria</taxon>
        <taxon>Orthornavirae</taxon>
        <taxon>Lenarviricota</taxon>
        <taxon>Leviviricetes</taxon>
        <taxon>Timlovirales</taxon>
        <taxon>Steitzviridae</taxon>
        <taxon>Bicehmovirus</taxon>
        <taxon>Bicehmovirus limihabitans</taxon>
        <taxon>Psouhdivirus limihabitans</taxon>
    </lineage>
</organism>
<keyword evidence="6" id="KW-0693">Viral RNA replication</keyword>
<keyword evidence="4" id="KW-0548">Nucleotidyltransferase</keyword>
<dbReference type="Pfam" id="PF03431">
    <property type="entry name" value="RNA_replicase_B"/>
    <property type="match status" value="1"/>
</dbReference>
<evidence type="ECO:0000256" key="9">
    <source>
        <dbReference type="PIRSR" id="PIRSR605093-1"/>
    </source>
</evidence>
<dbReference type="EMBL" id="BK013733">
    <property type="protein sequence ID" value="DAD51146.1"/>
    <property type="molecule type" value="Genomic_RNA"/>
</dbReference>
<keyword evidence="2 11" id="KW-0696">RNA-directed RNA polymerase</keyword>
<keyword evidence="9" id="KW-0460">Magnesium</keyword>
<dbReference type="GO" id="GO:0039694">
    <property type="term" value="P:viral RNA genome replication"/>
    <property type="evidence" value="ECO:0007669"/>
    <property type="project" value="InterPro"/>
</dbReference>
<evidence type="ECO:0000259" key="10">
    <source>
        <dbReference type="PROSITE" id="PS50522"/>
    </source>
</evidence>
<dbReference type="KEGG" id="vg:80400610"/>